<comment type="caution">
    <text evidence="3">The sequence shown here is derived from an EMBL/GenBank/DDBJ whole genome shotgun (WGS) entry which is preliminary data.</text>
</comment>
<name>A0A3E1NMG1_9BACT</name>
<sequence length="1395" mass="141372">MKKYLLLSILLITAIFNSFGQTPDANGIMYVKAFATGNGSSWASPAGVLADALKAAASLNAATPGTVKQIWVAGGDYRPRYTPIDLNTSTFTNRDNSFSLVKDVKMYGGFAGTETTLAARDLSITANKTTLNGDIGTNGNNTDNAYHVVAGFGDIGTAVLDGFTVANGNANGSGSIPVPGIGSAIPQSSGAGIMLVNSSLTINNVTISGNLLGSGGGAGIYTSGSNVYFTNGTITGNSAANSGNGGGGYFGGGTVVLTNVKISGNSSATLGGGIVCRFAQTSLTNVMLSGNTASSVGGAIYSLGNTLMLNNVLISGNKSAVQAGGIFSDNATVTLTNTTMSGNNDGGAGAGAILFTNGGAGTINNSIIYGNSSGVYVNGTTLTISYSLVQGLAANAAAHVLAGTTNPLFASMPSYNAAPFTNGSYTVPLNSPVVDAGSNSLYAGLDADTKDLAGNPRVKDYTTTGIIDMGAYEYSLLPQTITAAAITKTYGDADFLPGATASSGLVVSYVSADNTVAQTYQDAADGNKWKIKILKAGSVNITAKQAGNTTYQAAPDVSFLLTINKAALTITAKDYSKTYDGVAYSGGNDVTYSGFVNSETKAVLGGTLAYSGTSQGAANAGSYVITPGGLTSSNYTIQFADGALTIGQAALTITAKDFSKTYDGIAYSGGNDVTYIGFVNSETKTVLGGTLAYSGTSQGAKNAGSYVITPGGLTSSNYSIQYADGTLTIGQAALTITAKDFSKTYDGIAYSGGNDVTYIGFVNSETKTVLGGSLAYSGTSQGAANAGSYVITPGGLTSANYTIQYANGTLNIGQATLTITAKDFSKTYDGIAYNGGNDVTYSGFVNSETETVLGGTLAYSGTSQGAANAGSYVITPGGLTSANYTIQYANGTLTIGQATLTIAAKDAGKTYDGLAYSGGNGVDYNGFVHGETAAVLGGTLTYTGTSQGAVNAGDYVITPAGISSGNYAISFANGTLTIGKAILTATANDKARCYGAANPAFTIGYSGFVQGETTAVLSSLPVAASAADAKSAAGDYAITVTGGAANNYTISYVNGTLTVHATPSSSIAASLGTILCGPGASLTLDASGAYTFAWMLNNTVIPGASDASITAGSPGVYTAVATDGNGCSAPAGNSITLTRLQAPKASFNFETYCENKPVVFTNTSDVSESGPVNYNWSSGDGQSGTSFSPKFSYGKSGNYTVALTITPQACPSLEATVSKAVAVEAVMPGIRLNTVYAASDAVVVLKARNISSASYTWMPATGLSAATVVNPTANLQHDQTYKIDMTFPSGCTTTDTLLVSVFTTNNILVPTVFSPNGDGQNDILYANLRGIQQFHYFRVFNRWGKLVFETSSSGKGWDGNFNGQLQPLGTYVWTAEGVDTKGVVIRTQGSVTLLR</sequence>
<protein>
    <recommendedName>
        <fullName evidence="2">PKD domain-containing protein</fullName>
    </recommendedName>
</protein>
<keyword evidence="4" id="KW-1185">Reference proteome</keyword>
<dbReference type="InterPro" id="IPR022409">
    <property type="entry name" value="PKD/Chitinase_dom"/>
</dbReference>
<reference evidence="3 4" key="1">
    <citation type="submission" date="2018-08" db="EMBL/GenBank/DDBJ databases">
        <title>Chitinophagaceae sp. K23C18032701, a novel bacterium isolated from forest soil.</title>
        <authorList>
            <person name="Wang C."/>
        </authorList>
    </citation>
    <scope>NUCLEOTIDE SEQUENCE [LARGE SCALE GENOMIC DNA]</scope>
    <source>
        <strain evidence="3 4">K23C18032701</strain>
    </source>
</reference>
<proteinExistence type="predicted"/>
<accession>A0A3E1NMG1</accession>
<dbReference type="InterPro" id="IPR041286">
    <property type="entry name" value="MBG_2"/>
</dbReference>
<dbReference type="OrthoDB" id="728034at2"/>
<dbReference type="Gene3D" id="3.30.160.710">
    <property type="match status" value="1"/>
</dbReference>
<dbReference type="InterPro" id="IPR013783">
    <property type="entry name" value="Ig-like_fold"/>
</dbReference>
<feature type="chain" id="PRO_5017785802" description="PKD domain-containing protein" evidence="1">
    <location>
        <begin position="21"/>
        <end position="1395"/>
    </location>
</feature>
<dbReference type="RefSeq" id="WP_116847071.1">
    <property type="nucleotide sequence ID" value="NZ_QTJU01000002.1"/>
</dbReference>
<dbReference type="SUPFAM" id="SSF49299">
    <property type="entry name" value="PKD domain"/>
    <property type="match status" value="1"/>
</dbReference>
<dbReference type="InterPro" id="IPR035986">
    <property type="entry name" value="PKD_dom_sf"/>
</dbReference>
<dbReference type="Pfam" id="PF18676">
    <property type="entry name" value="MBG_2"/>
    <property type="match status" value="6"/>
</dbReference>
<dbReference type="InterPro" id="IPR037160">
    <property type="entry name" value="DNA_Pol_thumb_sf"/>
</dbReference>
<organism evidence="3 4">
    <name type="scientific">Deminuibacter soli</name>
    <dbReference type="NCBI Taxonomy" id="2291815"/>
    <lineage>
        <taxon>Bacteria</taxon>
        <taxon>Pseudomonadati</taxon>
        <taxon>Bacteroidota</taxon>
        <taxon>Chitinophagia</taxon>
        <taxon>Chitinophagales</taxon>
        <taxon>Chitinophagaceae</taxon>
        <taxon>Deminuibacter</taxon>
    </lineage>
</organism>
<evidence type="ECO:0000313" key="3">
    <source>
        <dbReference type="EMBL" id="RFM29087.1"/>
    </source>
</evidence>
<dbReference type="SMART" id="SM00710">
    <property type="entry name" value="PbH1"/>
    <property type="match status" value="5"/>
</dbReference>
<dbReference type="InterPro" id="IPR026341">
    <property type="entry name" value="T9SS_type_B"/>
</dbReference>
<dbReference type="InterPro" id="IPR000601">
    <property type="entry name" value="PKD_dom"/>
</dbReference>
<feature type="domain" description="PKD" evidence="2">
    <location>
        <begin position="1164"/>
        <end position="1228"/>
    </location>
</feature>
<evidence type="ECO:0000256" key="1">
    <source>
        <dbReference type="SAM" id="SignalP"/>
    </source>
</evidence>
<dbReference type="Gene3D" id="2.60.40.10">
    <property type="entry name" value="Immunoglobulins"/>
    <property type="match status" value="1"/>
</dbReference>
<dbReference type="Gene3D" id="3.30.210.10">
    <property type="entry name" value="DNA polymerase, thumb domain"/>
    <property type="match status" value="4"/>
</dbReference>
<dbReference type="SUPFAM" id="SSF51126">
    <property type="entry name" value="Pectin lyase-like"/>
    <property type="match status" value="1"/>
</dbReference>
<dbReference type="InterPro" id="IPR006626">
    <property type="entry name" value="PbH1"/>
</dbReference>
<dbReference type="Pfam" id="PF18911">
    <property type="entry name" value="PKD_4"/>
    <property type="match status" value="1"/>
</dbReference>
<dbReference type="Proteomes" id="UP000261284">
    <property type="component" value="Unassembled WGS sequence"/>
</dbReference>
<dbReference type="EMBL" id="QTJU01000002">
    <property type="protein sequence ID" value="RFM29087.1"/>
    <property type="molecule type" value="Genomic_DNA"/>
</dbReference>
<dbReference type="SMART" id="SM00089">
    <property type="entry name" value="PKD"/>
    <property type="match status" value="1"/>
</dbReference>
<gene>
    <name evidence="3" type="ORF">DXN05_10050</name>
</gene>
<dbReference type="Pfam" id="PF13585">
    <property type="entry name" value="CHU_C"/>
    <property type="match status" value="1"/>
</dbReference>
<evidence type="ECO:0000313" key="4">
    <source>
        <dbReference type="Proteomes" id="UP000261284"/>
    </source>
</evidence>
<evidence type="ECO:0000259" key="2">
    <source>
        <dbReference type="PROSITE" id="PS50093"/>
    </source>
</evidence>
<dbReference type="InterPro" id="IPR011050">
    <property type="entry name" value="Pectin_lyase_fold/virulence"/>
</dbReference>
<keyword evidence="1" id="KW-0732">Signal</keyword>
<dbReference type="PROSITE" id="PS50093">
    <property type="entry name" value="PKD"/>
    <property type="match status" value="1"/>
</dbReference>
<feature type="signal peptide" evidence="1">
    <location>
        <begin position="1"/>
        <end position="20"/>
    </location>
</feature>
<dbReference type="NCBIfam" id="TIGR04131">
    <property type="entry name" value="Bac_Flav_CTERM"/>
    <property type="match status" value="1"/>
</dbReference>